<keyword evidence="3 4" id="KW-0408">Iron</keyword>
<feature type="region of interest" description="Disordered" evidence="5">
    <location>
        <begin position="152"/>
        <end position="183"/>
    </location>
</feature>
<evidence type="ECO:0000313" key="7">
    <source>
        <dbReference type="EMBL" id="PPQ36164.1"/>
    </source>
</evidence>
<dbReference type="Gene3D" id="1.10.760.10">
    <property type="entry name" value="Cytochrome c-like domain"/>
    <property type="match status" value="1"/>
</dbReference>
<accession>A0A2S6NLE5</accession>
<evidence type="ECO:0000313" key="8">
    <source>
        <dbReference type="Proteomes" id="UP000239724"/>
    </source>
</evidence>
<reference evidence="7 8" key="1">
    <citation type="journal article" date="2018" name="Arch. Microbiol.">
        <title>New insights into the metabolic potential of the phototrophic purple bacterium Rhodopila globiformis DSM 161(T) from its draft genome sequence and evidence for a vanadium-dependent nitrogenase.</title>
        <authorList>
            <person name="Imhoff J.F."/>
            <person name="Rahn T."/>
            <person name="Kunzel S."/>
            <person name="Neulinger S.C."/>
        </authorList>
    </citation>
    <scope>NUCLEOTIDE SEQUENCE [LARGE SCALE GENOMIC DNA]</scope>
    <source>
        <strain evidence="7 8">DSM 161</strain>
    </source>
</reference>
<evidence type="ECO:0000256" key="1">
    <source>
        <dbReference type="ARBA" id="ARBA00022617"/>
    </source>
</evidence>
<evidence type="ECO:0000256" key="3">
    <source>
        <dbReference type="ARBA" id="ARBA00023004"/>
    </source>
</evidence>
<dbReference type="Proteomes" id="UP000239724">
    <property type="component" value="Unassembled WGS sequence"/>
</dbReference>
<dbReference type="GO" id="GO:0009055">
    <property type="term" value="F:electron transfer activity"/>
    <property type="evidence" value="ECO:0007669"/>
    <property type="project" value="InterPro"/>
</dbReference>
<evidence type="ECO:0000256" key="2">
    <source>
        <dbReference type="ARBA" id="ARBA00022723"/>
    </source>
</evidence>
<dbReference type="Pfam" id="PF13442">
    <property type="entry name" value="Cytochrome_CBB3"/>
    <property type="match status" value="1"/>
</dbReference>
<name>A0A2S6NLE5_RHOGL</name>
<evidence type="ECO:0000256" key="5">
    <source>
        <dbReference type="SAM" id="MobiDB-lite"/>
    </source>
</evidence>
<dbReference type="InterPro" id="IPR009056">
    <property type="entry name" value="Cyt_c-like_dom"/>
</dbReference>
<feature type="domain" description="Cytochrome c" evidence="6">
    <location>
        <begin position="14"/>
        <end position="122"/>
    </location>
</feature>
<proteinExistence type="predicted"/>
<dbReference type="InterPro" id="IPR036909">
    <property type="entry name" value="Cyt_c-like_dom_sf"/>
</dbReference>
<gene>
    <name evidence="7" type="ORF">CCS01_05580</name>
</gene>
<dbReference type="PROSITE" id="PS51007">
    <property type="entry name" value="CYTC"/>
    <property type="match status" value="1"/>
</dbReference>
<organism evidence="7 8">
    <name type="scientific">Rhodopila globiformis</name>
    <name type="common">Rhodopseudomonas globiformis</name>
    <dbReference type="NCBI Taxonomy" id="1071"/>
    <lineage>
        <taxon>Bacteria</taxon>
        <taxon>Pseudomonadati</taxon>
        <taxon>Pseudomonadota</taxon>
        <taxon>Alphaproteobacteria</taxon>
        <taxon>Acetobacterales</taxon>
        <taxon>Acetobacteraceae</taxon>
        <taxon>Rhodopila</taxon>
    </lineage>
</organism>
<protein>
    <recommendedName>
        <fullName evidence="6">Cytochrome c domain-containing protein</fullName>
    </recommendedName>
</protein>
<keyword evidence="2 4" id="KW-0479">Metal-binding</keyword>
<dbReference type="SUPFAM" id="SSF46626">
    <property type="entry name" value="Cytochrome c"/>
    <property type="match status" value="1"/>
</dbReference>
<comment type="caution">
    <text evidence="7">The sequence shown here is derived from an EMBL/GenBank/DDBJ whole genome shotgun (WGS) entry which is preliminary data.</text>
</comment>
<evidence type="ECO:0000256" key="4">
    <source>
        <dbReference type="PROSITE-ProRule" id="PRU00433"/>
    </source>
</evidence>
<keyword evidence="1 4" id="KW-0349">Heme</keyword>
<evidence type="ECO:0000259" key="6">
    <source>
        <dbReference type="PROSITE" id="PS51007"/>
    </source>
</evidence>
<keyword evidence="8" id="KW-1185">Reference proteome</keyword>
<sequence length="183" mass="19764">MMLTSGVAFAQSQQVDQDGLRVFKTANCMGCHKWSGIGGGGYGGAAANLRKTTLSLDQIEQTIRCGRLGKGMPHFQEDAYSDGHCYGLKKSQLSATQMPPEPDHPLRPADIKAVAHYVFEKLKGSGDPTFAQCQTFFGTRTRACDVYEDQSSGHVQAAAAERDQASPRQHMKVEAASDANAPR</sequence>
<dbReference type="GO" id="GO:0020037">
    <property type="term" value="F:heme binding"/>
    <property type="evidence" value="ECO:0007669"/>
    <property type="project" value="InterPro"/>
</dbReference>
<feature type="compositionally biased region" description="Basic and acidic residues" evidence="5">
    <location>
        <begin position="160"/>
        <end position="175"/>
    </location>
</feature>
<dbReference type="GO" id="GO:0046872">
    <property type="term" value="F:metal ion binding"/>
    <property type="evidence" value="ECO:0007669"/>
    <property type="project" value="UniProtKB-KW"/>
</dbReference>
<dbReference type="EMBL" id="NHRY01000061">
    <property type="protein sequence ID" value="PPQ36164.1"/>
    <property type="molecule type" value="Genomic_DNA"/>
</dbReference>
<dbReference type="AlphaFoldDB" id="A0A2S6NLE5"/>